<evidence type="ECO:0000313" key="2">
    <source>
        <dbReference type="EMBL" id="KAG8376353.1"/>
    </source>
</evidence>
<protein>
    <submittedName>
        <fullName evidence="2">Uncharacterized protein</fullName>
    </submittedName>
</protein>
<gene>
    <name evidence="2" type="ORF">BUALT_Bualt09G0054300</name>
</gene>
<accession>A0AAV6X1M4</accession>
<sequence length="291" mass="32969">MIVPTIRAISYYWTGVFIKQLCKVADITMLSSFGNNASGGIEIEELPSVPENEERGLVLFKPMDTTPLLHSPSNFSISISPHLISGFKSEYDFAFVEFYTYAFLIATASIKLHDQPTDPGSVSTSYFVYNVHCGCDSYNRVLAKTKQILLITNFLATWLLSIVSKYNSQLGVFCVDQTLWSSRSNSWRLQNDEAVAEEYNSDSGDGCLAVVPWVPSQLPSADVPSHFDNYEMMDAEEEEETTKDVEESRDVQQRNDNEARGNDGVHQWQQQEHCMIPQFPHNTATPVFWYR</sequence>
<proteinExistence type="predicted"/>
<evidence type="ECO:0000256" key="1">
    <source>
        <dbReference type="SAM" id="MobiDB-lite"/>
    </source>
</evidence>
<evidence type="ECO:0000313" key="3">
    <source>
        <dbReference type="Proteomes" id="UP000826271"/>
    </source>
</evidence>
<organism evidence="2 3">
    <name type="scientific">Buddleja alternifolia</name>
    <dbReference type="NCBI Taxonomy" id="168488"/>
    <lineage>
        <taxon>Eukaryota</taxon>
        <taxon>Viridiplantae</taxon>
        <taxon>Streptophyta</taxon>
        <taxon>Embryophyta</taxon>
        <taxon>Tracheophyta</taxon>
        <taxon>Spermatophyta</taxon>
        <taxon>Magnoliopsida</taxon>
        <taxon>eudicotyledons</taxon>
        <taxon>Gunneridae</taxon>
        <taxon>Pentapetalae</taxon>
        <taxon>asterids</taxon>
        <taxon>lamiids</taxon>
        <taxon>Lamiales</taxon>
        <taxon>Scrophulariaceae</taxon>
        <taxon>Buddlejeae</taxon>
        <taxon>Buddleja</taxon>
    </lineage>
</organism>
<dbReference type="EMBL" id="WHWC01000009">
    <property type="protein sequence ID" value="KAG8376353.1"/>
    <property type="molecule type" value="Genomic_DNA"/>
</dbReference>
<keyword evidence="3" id="KW-1185">Reference proteome</keyword>
<dbReference type="Proteomes" id="UP000826271">
    <property type="component" value="Unassembled WGS sequence"/>
</dbReference>
<comment type="caution">
    <text evidence="2">The sequence shown here is derived from an EMBL/GenBank/DDBJ whole genome shotgun (WGS) entry which is preliminary data.</text>
</comment>
<dbReference type="PANTHER" id="PTHR35510">
    <property type="entry name" value="DBH-LIKE MONOOXYGENASE"/>
    <property type="match status" value="1"/>
</dbReference>
<feature type="compositionally biased region" description="Basic and acidic residues" evidence="1">
    <location>
        <begin position="242"/>
        <end position="263"/>
    </location>
</feature>
<reference evidence="2" key="1">
    <citation type="submission" date="2019-10" db="EMBL/GenBank/DDBJ databases">
        <authorList>
            <person name="Zhang R."/>
            <person name="Pan Y."/>
            <person name="Wang J."/>
            <person name="Ma R."/>
            <person name="Yu S."/>
        </authorList>
    </citation>
    <scope>NUCLEOTIDE SEQUENCE</scope>
    <source>
        <strain evidence="2">LA-IB0</strain>
        <tissue evidence="2">Leaf</tissue>
    </source>
</reference>
<name>A0AAV6X1M4_9LAMI</name>
<dbReference type="PANTHER" id="PTHR35510:SF1">
    <property type="entry name" value="DBH-LIKE MONOOXYGENASE"/>
    <property type="match status" value="1"/>
</dbReference>
<feature type="region of interest" description="Disordered" evidence="1">
    <location>
        <begin position="235"/>
        <end position="268"/>
    </location>
</feature>
<dbReference type="AlphaFoldDB" id="A0AAV6X1M4"/>